<dbReference type="OMA" id="GMRISMS"/>
<dbReference type="Proteomes" id="UP000655225">
    <property type="component" value="Unassembled WGS sequence"/>
</dbReference>
<organism evidence="1 2">
    <name type="scientific">Tetracentron sinense</name>
    <name type="common">Spur-leaf</name>
    <dbReference type="NCBI Taxonomy" id="13715"/>
    <lineage>
        <taxon>Eukaryota</taxon>
        <taxon>Viridiplantae</taxon>
        <taxon>Streptophyta</taxon>
        <taxon>Embryophyta</taxon>
        <taxon>Tracheophyta</taxon>
        <taxon>Spermatophyta</taxon>
        <taxon>Magnoliopsida</taxon>
        <taxon>Trochodendrales</taxon>
        <taxon>Trochodendraceae</taxon>
        <taxon>Tetracentron</taxon>
    </lineage>
</organism>
<name>A0A834YAY2_TETSI</name>
<dbReference type="OrthoDB" id="1725641at2759"/>
<reference evidence="1 2" key="1">
    <citation type="submission" date="2020-04" db="EMBL/GenBank/DDBJ databases">
        <title>Plant Genome Project.</title>
        <authorList>
            <person name="Zhang R.-G."/>
        </authorList>
    </citation>
    <scope>NUCLEOTIDE SEQUENCE [LARGE SCALE GENOMIC DNA]</scope>
    <source>
        <strain evidence="1">YNK0</strain>
        <tissue evidence="1">Leaf</tissue>
    </source>
</reference>
<comment type="caution">
    <text evidence="1">The sequence shown here is derived from an EMBL/GenBank/DDBJ whole genome shotgun (WGS) entry which is preliminary data.</text>
</comment>
<gene>
    <name evidence="1" type="ORF">HHK36_029413</name>
</gene>
<evidence type="ECO:0000313" key="2">
    <source>
        <dbReference type="Proteomes" id="UP000655225"/>
    </source>
</evidence>
<dbReference type="EMBL" id="JABCRI010000023">
    <property type="protein sequence ID" value="KAF8378078.1"/>
    <property type="molecule type" value="Genomic_DNA"/>
</dbReference>
<sequence>MLHSQPKSRVGTTAYIALKVLSRKAYDGKRPLVSLQRITIPEIKNNLWLVKMLTIELMEGEREGGSLHNSDVNDSSQSNEEILYLIQEARKPAERSKFGGHLVGDCMDLDDIDTNVDLEDLETSSDVACLL</sequence>
<proteinExistence type="predicted"/>
<keyword evidence="2" id="KW-1185">Reference proteome</keyword>
<evidence type="ECO:0000313" key="1">
    <source>
        <dbReference type="EMBL" id="KAF8378078.1"/>
    </source>
</evidence>
<accession>A0A834YAY2</accession>
<dbReference type="AlphaFoldDB" id="A0A834YAY2"/>
<protein>
    <submittedName>
        <fullName evidence="1">Uncharacterized protein</fullName>
    </submittedName>
</protein>